<feature type="compositionally biased region" description="Gly residues" evidence="1">
    <location>
        <begin position="116"/>
        <end position="125"/>
    </location>
</feature>
<dbReference type="PhylomeDB" id="A0A0G4FRF0"/>
<feature type="region of interest" description="Disordered" evidence="1">
    <location>
        <begin position="90"/>
        <end position="129"/>
    </location>
</feature>
<gene>
    <name evidence="2" type="ORF">Cvel_18384</name>
</gene>
<feature type="region of interest" description="Disordered" evidence="1">
    <location>
        <begin position="164"/>
        <end position="204"/>
    </location>
</feature>
<feature type="compositionally biased region" description="Basic residues" evidence="1">
    <location>
        <begin position="179"/>
        <end position="188"/>
    </location>
</feature>
<evidence type="ECO:0000256" key="1">
    <source>
        <dbReference type="SAM" id="MobiDB-lite"/>
    </source>
</evidence>
<dbReference type="VEuPathDB" id="CryptoDB:Cvel_18384"/>
<name>A0A0G4FRF0_9ALVE</name>
<organism evidence="2">
    <name type="scientific">Chromera velia CCMP2878</name>
    <dbReference type="NCBI Taxonomy" id="1169474"/>
    <lineage>
        <taxon>Eukaryota</taxon>
        <taxon>Sar</taxon>
        <taxon>Alveolata</taxon>
        <taxon>Colpodellida</taxon>
        <taxon>Chromeraceae</taxon>
        <taxon>Chromera</taxon>
    </lineage>
</organism>
<sequence length="280" mass="29626">MEGVFNSLLREAQMAGVGGLKYPEYNRKVSLKVRHIVQDYLTGTIWATDQTFVAAGGDHACTAEVCVLLVELAWEVDVKEVRNILTGALAGKGRGEGGEKRRVENQSVQPTTKGMGEMGVGGGNGSATSDLRSGRIIVERIEVSGEEEDEMDALMGAASAGATPMPAAAAAGGEGGGTRRNRTGRPRGRPGGGGREGMSLSVPGGRDRLVMKAGVQSINTGAQTRESSIKGDRHRRRNVTEGRTPALPYRGRGRKKRNAGPRNGWSLCSALRLWGGRGRC</sequence>
<evidence type="ECO:0000313" key="2">
    <source>
        <dbReference type="EMBL" id="CEM17184.1"/>
    </source>
</evidence>
<dbReference type="EMBL" id="CDMZ01000574">
    <property type="protein sequence ID" value="CEM17184.1"/>
    <property type="molecule type" value="Genomic_DNA"/>
</dbReference>
<accession>A0A0G4FRF0</accession>
<feature type="region of interest" description="Disordered" evidence="1">
    <location>
        <begin position="221"/>
        <end position="261"/>
    </location>
</feature>
<feature type="compositionally biased region" description="Basic and acidic residues" evidence="1">
    <location>
        <begin position="93"/>
        <end position="104"/>
    </location>
</feature>
<reference evidence="2" key="1">
    <citation type="submission" date="2014-11" db="EMBL/GenBank/DDBJ databases">
        <authorList>
            <person name="Otto D Thomas"/>
            <person name="Naeem Raeece"/>
        </authorList>
    </citation>
    <scope>NUCLEOTIDE SEQUENCE</scope>
</reference>
<protein>
    <submittedName>
        <fullName evidence="2">Uncharacterized protein</fullName>
    </submittedName>
</protein>
<proteinExistence type="predicted"/>
<dbReference type="AlphaFoldDB" id="A0A0G4FRF0"/>